<evidence type="ECO:0000256" key="3">
    <source>
        <dbReference type="ARBA" id="ARBA00022737"/>
    </source>
</evidence>
<dbReference type="Gene3D" id="3.40.50.300">
    <property type="entry name" value="P-loop containing nucleotide triphosphate hydrolases"/>
    <property type="match status" value="1"/>
</dbReference>
<sequence length="348" mass="39846">MELALMHAVLIKVGEVPPNQLHAKVKVWAGKVRDLCYGMEDAVDAFMVRVEDGHDLEQPTNMKNRVKKFVKKVSKLFRSGKALHQISNAIQEAQDLAKELTDLRERYKLDIHSTDAGANIDPRLVNMYKDITELVGMEEERDALIYRLAEGGEGSKQQLKTISVVGLGGLGKTTLVRAVYEKIKTQFDCWAFVSVSRTPDMKKIFKDMLYGLDEHKFEEIHSTSRDEKLLIDKLREFLEHKRYLIVVDDIWDEKIWDIIKCALSSNNLGSRIITTTRSINVSEACCSSGVDIIHRMKPLSDRNSQRLFYRRIFQNEHGCPVELEEVSIDILRKCGGVPLTEYSSRYLI</sequence>
<keyword evidence="2" id="KW-0433">Leucine-rich repeat</keyword>
<keyword evidence="6" id="KW-0175">Coiled coil</keyword>
<dbReference type="Pfam" id="PF00931">
    <property type="entry name" value="NB-ARC"/>
    <property type="match status" value="1"/>
</dbReference>
<feature type="domain" description="NB-ARC" evidence="7">
    <location>
        <begin position="142"/>
        <end position="316"/>
    </location>
</feature>
<accession>A0A9R0WZ29</accession>
<keyword evidence="5" id="KW-0611">Plant defense</keyword>
<organism evidence="9 10">
    <name type="scientific">Triticum turgidum subsp. durum</name>
    <name type="common">Durum wheat</name>
    <name type="synonym">Triticum durum</name>
    <dbReference type="NCBI Taxonomy" id="4567"/>
    <lineage>
        <taxon>Eukaryota</taxon>
        <taxon>Viridiplantae</taxon>
        <taxon>Streptophyta</taxon>
        <taxon>Embryophyta</taxon>
        <taxon>Tracheophyta</taxon>
        <taxon>Spermatophyta</taxon>
        <taxon>Magnoliopsida</taxon>
        <taxon>Liliopsida</taxon>
        <taxon>Poales</taxon>
        <taxon>Poaceae</taxon>
        <taxon>BOP clade</taxon>
        <taxon>Pooideae</taxon>
        <taxon>Triticodae</taxon>
        <taxon>Triticeae</taxon>
        <taxon>Triticinae</taxon>
        <taxon>Triticum</taxon>
    </lineage>
</organism>
<evidence type="ECO:0000256" key="2">
    <source>
        <dbReference type="ARBA" id="ARBA00022614"/>
    </source>
</evidence>
<reference evidence="9 10" key="1">
    <citation type="submission" date="2017-09" db="EMBL/GenBank/DDBJ databases">
        <authorList>
            <consortium name="International Durum Wheat Genome Sequencing Consortium (IDWGSC)"/>
            <person name="Milanesi L."/>
        </authorList>
    </citation>
    <scope>NUCLEOTIDE SEQUENCE [LARGE SCALE GENOMIC DNA]</scope>
    <source>
        <strain evidence="10">cv. Svevo</strain>
    </source>
</reference>
<dbReference type="FunFam" id="3.40.50.300:FF:001091">
    <property type="entry name" value="Probable disease resistance protein At1g61300"/>
    <property type="match status" value="1"/>
</dbReference>
<dbReference type="OMA" id="SCTSAYF"/>
<dbReference type="GO" id="GO:0006952">
    <property type="term" value="P:defense response"/>
    <property type="evidence" value="ECO:0007669"/>
    <property type="project" value="UniProtKB-KW"/>
</dbReference>
<keyword evidence="10" id="KW-1185">Reference proteome</keyword>
<dbReference type="InterPro" id="IPR002182">
    <property type="entry name" value="NB-ARC"/>
</dbReference>
<evidence type="ECO:0000259" key="7">
    <source>
        <dbReference type="Pfam" id="PF00931"/>
    </source>
</evidence>
<keyword evidence="4" id="KW-0547">Nucleotide-binding</keyword>
<proteinExistence type="inferred from homology"/>
<dbReference type="GO" id="GO:0043531">
    <property type="term" value="F:ADP binding"/>
    <property type="evidence" value="ECO:0007669"/>
    <property type="project" value="InterPro"/>
</dbReference>
<dbReference type="Proteomes" id="UP000324705">
    <property type="component" value="Chromosome 5B"/>
</dbReference>
<name>A0A9R0WZ29_TRITD</name>
<feature type="domain" description="Disease resistance N-terminal" evidence="8">
    <location>
        <begin position="2"/>
        <end position="61"/>
    </location>
</feature>
<evidence type="ECO:0000256" key="5">
    <source>
        <dbReference type="ARBA" id="ARBA00022821"/>
    </source>
</evidence>
<dbReference type="AlphaFoldDB" id="A0A9R0WZ29"/>
<evidence type="ECO:0000256" key="4">
    <source>
        <dbReference type="ARBA" id="ARBA00022741"/>
    </source>
</evidence>
<dbReference type="InterPro" id="IPR041118">
    <property type="entry name" value="Rx_N"/>
</dbReference>
<evidence type="ECO:0000256" key="6">
    <source>
        <dbReference type="SAM" id="Coils"/>
    </source>
</evidence>
<dbReference type="Gene3D" id="1.20.5.4130">
    <property type="match status" value="1"/>
</dbReference>
<evidence type="ECO:0000256" key="1">
    <source>
        <dbReference type="ARBA" id="ARBA00008894"/>
    </source>
</evidence>
<protein>
    <submittedName>
        <fullName evidence="9">Uncharacterized protein</fullName>
    </submittedName>
</protein>
<dbReference type="SUPFAM" id="SSF52540">
    <property type="entry name" value="P-loop containing nucleoside triphosphate hydrolases"/>
    <property type="match status" value="1"/>
</dbReference>
<dbReference type="PANTHER" id="PTHR19338:SF21">
    <property type="entry name" value="OS10G0124400 PROTEIN"/>
    <property type="match status" value="1"/>
</dbReference>
<dbReference type="Gramene" id="TRITD5Bv1G016140.1">
    <property type="protein sequence ID" value="TRITD5Bv1G016140.1"/>
    <property type="gene ID" value="TRITD5Bv1G016140"/>
</dbReference>
<dbReference type="PRINTS" id="PR00364">
    <property type="entry name" value="DISEASERSIST"/>
</dbReference>
<evidence type="ECO:0000313" key="9">
    <source>
        <dbReference type="EMBL" id="VAI27076.1"/>
    </source>
</evidence>
<feature type="coiled-coil region" evidence="6">
    <location>
        <begin position="83"/>
        <end position="110"/>
    </location>
</feature>
<comment type="similarity">
    <text evidence="1">Belongs to the disease resistance NB-LRR family.</text>
</comment>
<dbReference type="Pfam" id="PF18052">
    <property type="entry name" value="Rx_N"/>
    <property type="match status" value="1"/>
</dbReference>
<keyword evidence="3" id="KW-0677">Repeat</keyword>
<dbReference type="EMBL" id="LT934120">
    <property type="protein sequence ID" value="VAI27076.1"/>
    <property type="molecule type" value="Genomic_DNA"/>
</dbReference>
<dbReference type="PANTHER" id="PTHR19338">
    <property type="entry name" value="TRANSLOCASE OF INNER MITOCHONDRIAL MEMBRANE 13 HOMOLOG"/>
    <property type="match status" value="1"/>
</dbReference>
<dbReference type="InterPro" id="IPR027417">
    <property type="entry name" value="P-loop_NTPase"/>
</dbReference>
<gene>
    <name evidence="9" type="ORF">TRITD_5Bv1G016140</name>
</gene>
<evidence type="ECO:0000259" key="8">
    <source>
        <dbReference type="Pfam" id="PF18052"/>
    </source>
</evidence>
<evidence type="ECO:0000313" key="10">
    <source>
        <dbReference type="Proteomes" id="UP000324705"/>
    </source>
</evidence>